<evidence type="ECO:0000256" key="1">
    <source>
        <dbReference type="SAM" id="MobiDB-lite"/>
    </source>
</evidence>
<gene>
    <name evidence="2" type="ORF">BaRGS_00037034</name>
</gene>
<name>A0ABD0JAH1_9CAEN</name>
<keyword evidence="3" id="KW-1185">Reference proteome</keyword>
<reference evidence="2 3" key="1">
    <citation type="journal article" date="2023" name="Sci. Data">
        <title>Genome assembly of the Korean intertidal mud-creeper Batillaria attramentaria.</title>
        <authorList>
            <person name="Patra A.K."/>
            <person name="Ho P.T."/>
            <person name="Jun S."/>
            <person name="Lee S.J."/>
            <person name="Kim Y."/>
            <person name="Won Y.J."/>
        </authorList>
    </citation>
    <scope>NUCLEOTIDE SEQUENCE [LARGE SCALE GENOMIC DNA]</scope>
    <source>
        <strain evidence="2">Wonlab-2016</strain>
    </source>
</reference>
<dbReference type="AlphaFoldDB" id="A0ABD0JAH1"/>
<accession>A0ABD0JAH1</accession>
<dbReference type="Proteomes" id="UP001519460">
    <property type="component" value="Unassembled WGS sequence"/>
</dbReference>
<sequence>MVWSNQDCLSGTANLVFCVSRCTRRHSEDGLTMFDDVLTIRWSDGKAEGGEETCLAIRKNTKTLLSCIQVYQYTFTVLLSLMNLRQGGWQRGKHSSVRLYVVVPLKSSDKETTTQRRQHGTELFATFDHSEQSFLKPAQLNKKTQDIRRSKVRIQQRRRLARQPLRLTEHHRPTFGRLTAEASVWDGWLFGTQNATRQGPQQPEAQSRANHSLETTPHQPVSHYFS</sequence>
<protein>
    <submittedName>
        <fullName evidence="2">Uncharacterized protein</fullName>
    </submittedName>
</protein>
<dbReference type="EMBL" id="JACVVK020000542">
    <property type="protein sequence ID" value="KAK7467726.1"/>
    <property type="molecule type" value="Genomic_DNA"/>
</dbReference>
<evidence type="ECO:0000313" key="2">
    <source>
        <dbReference type="EMBL" id="KAK7467726.1"/>
    </source>
</evidence>
<organism evidence="2 3">
    <name type="scientific">Batillaria attramentaria</name>
    <dbReference type="NCBI Taxonomy" id="370345"/>
    <lineage>
        <taxon>Eukaryota</taxon>
        <taxon>Metazoa</taxon>
        <taxon>Spiralia</taxon>
        <taxon>Lophotrochozoa</taxon>
        <taxon>Mollusca</taxon>
        <taxon>Gastropoda</taxon>
        <taxon>Caenogastropoda</taxon>
        <taxon>Sorbeoconcha</taxon>
        <taxon>Cerithioidea</taxon>
        <taxon>Batillariidae</taxon>
        <taxon>Batillaria</taxon>
    </lineage>
</organism>
<feature type="region of interest" description="Disordered" evidence="1">
    <location>
        <begin position="193"/>
        <end position="226"/>
    </location>
</feature>
<proteinExistence type="predicted"/>
<evidence type="ECO:0000313" key="3">
    <source>
        <dbReference type="Proteomes" id="UP001519460"/>
    </source>
</evidence>
<comment type="caution">
    <text evidence="2">The sequence shown here is derived from an EMBL/GenBank/DDBJ whole genome shotgun (WGS) entry which is preliminary data.</text>
</comment>